<feature type="domain" description="VOC" evidence="1">
    <location>
        <begin position="9"/>
        <end position="119"/>
    </location>
</feature>
<dbReference type="InterPro" id="IPR052164">
    <property type="entry name" value="Anthracycline_SecMetBiosynth"/>
</dbReference>
<accession>A0A1V9EYN2</accession>
<dbReference type="Pfam" id="PF00903">
    <property type="entry name" value="Glyoxalase"/>
    <property type="match status" value="1"/>
</dbReference>
<proteinExistence type="predicted"/>
<name>A0A1V9EYN2_9BACT</name>
<comment type="caution">
    <text evidence="2">The sequence shown here is derived from an EMBL/GenBank/DDBJ whole genome shotgun (WGS) entry which is preliminary data.</text>
</comment>
<dbReference type="PROSITE" id="PS51819">
    <property type="entry name" value="VOC"/>
    <property type="match status" value="1"/>
</dbReference>
<dbReference type="CDD" id="cd07247">
    <property type="entry name" value="SgaA_N_like"/>
    <property type="match status" value="1"/>
</dbReference>
<dbReference type="Gene3D" id="3.10.180.10">
    <property type="entry name" value="2,3-Dihydroxybiphenyl 1,2-Dioxygenase, domain 1"/>
    <property type="match status" value="1"/>
</dbReference>
<keyword evidence="3" id="KW-1185">Reference proteome</keyword>
<gene>
    <name evidence="2" type="ORF">A4R26_29755</name>
</gene>
<organism evidence="2 3">
    <name type="scientific">Niastella populi</name>
    <dbReference type="NCBI Taxonomy" id="550983"/>
    <lineage>
        <taxon>Bacteria</taxon>
        <taxon>Pseudomonadati</taxon>
        <taxon>Bacteroidota</taxon>
        <taxon>Chitinophagia</taxon>
        <taxon>Chitinophagales</taxon>
        <taxon>Chitinophagaceae</taxon>
        <taxon>Niastella</taxon>
    </lineage>
</organism>
<reference evidence="3" key="1">
    <citation type="submission" date="2016-04" db="EMBL/GenBank/DDBJ databases">
        <authorList>
            <person name="Chen L."/>
            <person name="Zhuang W."/>
            <person name="Wang G."/>
        </authorList>
    </citation>
    <scope>NUCLEOTIDE SEQUENCE [LARGE SCALE GENOMIC DNA]</scope>
    <source>
        <strain evidence="3">208</strain>
    </source>
</reference>
<evidence type="ECO:0000313" key="2">
    <source>
        <dbReference type="EMBL" id="OQP51202.1"/>
    </source>
</evidence>
<dbReference type="InterPro" id="IPR004360">
    <property type="entry name" value="Glyas_Fos-R_dOase_dom"/>
</dbReference>
<dbReference type="RefSeq" id="WP_081169971.1">
    <property type="nucleotide sequence ID" value="NZ_LWBP01000219.1"/>
</dbReference>
<evidence type="ECO:0000313" key="3">
    <source>
        <dbReference type="Proteomes" id="UP000192276"/>
    </source>
</evidence>
<dbReference type="OrthoDB" id="9804907at2"/>
<dbReference type="SUPFAM" id="SSF54593">
    <property type="entry name" value="Glyoxalase/Bleomycin resistance protein/Dihydroxybiphenyl dioxygenase"/>
    <property type="match status" value="1"/>
</dbReference>
<dbReference type="InterPro" id="IPR037523">
    <property type="entry name" value="VOC_core"/>
</dbReference>
<dbReference type="Proteomes" id="UP000192276">
    <property type="component" value="Unassembled WGS sequence"/>
</dbReference>
<sequence>MTIPPIANPVVFFEIGCKDLSKTASFYSDLFGWTHTGVPMASLINTNCADGIQGQITSLGHEPQNYVLFYIQVDDINDALTKIIDAGGRKMFGPVILPNNKQFAWFSDPEGNLVGLVSR</sequence>
<protein>
    <submittedName>
        <fullName evidence="2">Bleomycin resistance protein</fullName>
    </submittedName>
</protein>
<dbReference type="STRING" id="550983.A4R26_29755"/>
<evidence type="ECO:0000259" key="1">
    <source>
        <dbReference type="PROSITE" id="PS51819"/>
    </source>
</evidence>
<dbReference type="PANTHER" id="PTHR33993">
    <property type="entry name" value="GLYOXALASE-RELATED"/>
    <property type="match status" value="1"/>
</dbReference>
<dbReference type="PANTHER" id="PTHR33993:SF2">
    <property type="entry name" value="VOC DOMAIN-CONTAINING PROTEIN"/>
    <property type="match status" value="1"/>
</dbReference>
<dbReference type="EMBL" id="LWBP01000219">
    <property type="protein sequence ID" value="OQP51202.1"/>
    <property type="molecule type" value="Genomic_DNA"/>
</dbReference>
<dbReference type="InterPro" id="IPR029068">
    <property type="entry name" value="Glyas_Bleomycin-R_OHBP_Dase"/>
</dbReference>
<dbReference type="AlphaFoldDB" id="A0A1V9EYN2"/>